<dbReference type="InterPro" id="IPR011990">
    <property type="entry name" value="TPR-like_helical_dom_sf"/>
</dbReference>
<evidence type="ECO:0000256" key="3">
    <source>
        <dbReference type="PROSITE-ProRule" id="PRU00339"/>
    </source>
</evidence>
<dbReference type="PROSITE" id="PS50005">
    <property type="entry name" value="TPR"/>
    <property type="match status" value="1"/>
</dbReference>
<dbReference type="SMART" id="SM00028">
    <property type="entry name" value="TPR"/>
    <property type="match status" value="2"/>
</dbReference>
<keyword evidence="4" id="KW-0472">Membrane</keyword>
<comment type="caution">
    <text evidence="5">The sequence shown here is derived from an EMBL/GenBank/DDBJ whole genome shotgun (WGS) entry which is preliminary data.</text>
</comment>
<keyword evidence="2 3" id="KW-0802">TPR repeat</keyword>
<feature type="transmembrane region" description="Helical" evidence="4">
    <location>
        <begin position="405"/>
        <end position="422"/>
    </location>
</feature>
<keyword evidence="4" id="KW-1133">Transmembrane helix</keyword>
<feature type="transmembrane region" description="Helical" evidence="4">
    <location>
        <begin position="343"/>
        <end position="367"/>
    </location>
</feature>
<feature type="transmembrane region" description="Helical" evidence="4">
    <location>
        <begin position="12"/>
        <end position="31"/>
    </location>
</feature>
<feature type="transmembrane region" description="Helical" evidence="4">
    <location>
        <begin position="105"/>
        <end position="122"/>
    </location>
</feature>
<feature type="repeat" description="TPR" evidence="3">
    <location>
        <begin position="723"/>
        <end position="756"/>
    </location>
</feature>
<dbReference type="Gene3D" id="1.25.40.10">
    <property type="entry name" value="Tetratricopeptide repeat domain"/>
    <property type="match status" value="2"/>
</dbReference>
<evidence type="ECO:0000256" key="2">
    <source>
        <dbReference type="ARBA" id="ARBA00022803"/>
    </source>
</evidence>
<dbReference type="InterPro" id="IPR050498">
    <property type="entry name" value="Ycf3"/>
</dbReference>
<gene>
    <name evidence="5" type="ORF">A2304_02385</name>
</gene>
<dbReference type="Proteomes" id="UP000176501">
    <property type="component" value="Unassembled WGS sequence"/>
</dbReference>
<dbReference type="SUPFAM" id="SSF48452">
    <property type="entry name" value="TPR-like"/>
    <property type="match status" value="1"/>
</dbReference>
<feature type="transmembrane region" description="Helical" evidence="4">
    <location>
        <begin position="134"/>
        <end position="154"/>
    </location>
</feature>
<protein>
    <submittedName>
        <fullName evidence="5">Uncharacterized protein</fullName>
    </submittedName>
</protein>
<dbReference type="PANTHER" id="PTHR44858:SF1">
    <property type="entry name" value="UDP-N-ACETYLGLUCOSAMINE--PEPTIDE N-ACETYLGLUCOSAMINYLTRANSFERASE SPINDLY-RELATED"/>
    <property type="match status" value="1"/>
</dbReference>
<evidence type="ECO:0000256" key="1">
    <source>
        <dbReference type="ARBA" id="ARBA00022737"/>
    </source>
</evidence>
<accession>A0A1F7W9E2</accession>
<feature type="transmembrane region" description="Helical" evidence="4">
    <location>
        <begin position="379"/>
        <end position="399"/>
    </location>
</feature>
<sequence length="780" mass="85181">MPRSLSNSLDGLTRGLVYALVFLMPLFLLPAALDPLELNKQTLLVALTLCAFLSFTVSMVARRRFELRHGWLNVVPVIVLGATVASAFGSSSPYLSWIGGSSQEYVSVLTVFALALLFYVIVNRVSEEREHRAVHGLSLVSAGIVGMIGTVSALRGDTFNTVGTMNALAVYLSAMTVFGCGLWVASRPDHALLHGGWLGRIEKLLVLLVSAETLVVMLAINYVVLWTILLTGLAILFGFFFLRANDIHDARRFLLPLTLLSVCVLYLFRLPSPIHTNIPLEVTPSFSASTDIARQVLDGSSGLFGSGPGTFQFDYALLHASDVNQTQLWAQRFDRGASFFHTLAPGVGIVGLFAWGAFLLSVFGRGAARVLVAKEYREWAIVLVGLAGWCVFAVAAFLYPGNMTSVFFLFVFSALIASRTSRQGTERFFVQSSKIGYVFTASVILVSVGILTVMFVGAQRYRSEVAFARAARLSEQGADTKDIADELDRAATYNRFNDAAYRQLSQSLLRRVDEEIAMLADDSAVTPEAREYVRALTAAAVNASVRATDLSPRNALNWLSRGSVYRALIQLVGNAGDFSVFAFEHAAELEPLNPANRVELGKTYLALAESVRDLTGSDDAAVAAEAQAKLDAYLASAEIAFNKAVELKADYAPAHYQLAVTYDRQGRLDDAVGKMESVMRYNQYDVGVAFQLGLLYLRRGEDGDLERAQVELERAVELAPAYANARWFLATIYEQQGNLALSIAQIEKVLEYNPGNQIVTERLNRLRSGVAATTIPDAIE</sequence>
<keyword evidence="1" id="KW-0677">Repeat</keyword>
<feature type="transmembrane region" description="Helical" evidence="4">
    <location>
        <begin position="43"/>
        <end position="61"/>
    </location>
</feature>
<dbReference type="PANTHER" id="PTHR44858">
    <property type="entry name" value="TETRATRICOPEPTIDE REPEAT PROTEIN 6"/>
    <property type="match status" value="1"/>
</dbReference>
<organism evidence="5 6">
    <name type="scientific">Candidatus Uhrbacteria bacterium RIFOXYB2_FULL_57_15</name>
    <dbReference type="NCBI Taxonomy" id="1802422"/>
    <lineage>
        <taxon>Bacteria</taxon>
        <taxon>Candidatus Uhriibacteriota</taxon>
    </lineage>
</organism>
<feature type="transmembrane region" description="Helical" evidence="4">
    <location>
        <begin position="223"/>
        <end position="241"/>
    </location>
</feature>
<dbReference type="EMBL" id="MGFE01000004">
    <property type="protein sequence ID" value="OGL99445.1"/>
    <property type="molecule type" value="Genomic_DNA"/>
</dbReference>
<feature type="transmembrane region" description="Helical" evidence="4">
    <location>
        <begin position="70"/>
        <end position="90"/>
    </location>
</feature>
<evidence type="ECO:0000313" key="6">
    <source>
        <dbReference type="Proteomes" id="UP000176501"/>
    </source>
</evidence>
<keyword evidence="4" id="KW-0812">Transmembrane</keyword>
<dbReference type="InterPro" id="IPR019734">
    <property type="entry name" value="TPR_rpt"/>
</dbReference>
<reference evidence="5 6" key="1">
    <citation type="journal article" date="2016" name="Nat. Commun.">
        <title>Thousands of microbial genomes shed light on interconnected biogeochemical processes in an aquifer system.</title>
        <authorList>
            <person name="Anantharaman K."/>
            <person name="Brown C.T."/>
            <person name="Hug L.A."/>
            <person name="Sharon I."/>
            <person name="Castelle C.J."/>
            <person name="Probst A.J."/>
            <person name="Thomas B.C."/>
            <person name="Singh A."/>
            <person name="Wilkins M.J."/>
            <person name="Karaoz U."/>
            <person name="Brodie E.L."/>
            <person name="Williams K.H."/>
            <person name="Hubbard S.S."/>
            <person name="Banfield J.F."/>
        </authorList>
    </citation>
    <scope>NUCLEOTIDE SEQUENCE [LARGE SCALE GENOMIC DNA]</scope>
</reference>
<feature type="transmembrane region" description="Helical" evidence="4">
    <location>
        <begin position="253"/>
        <end position="270"/>
    </location>
</feature>
<dbReference type="Pfam" id="PF14559">
    <property type="entry name" value="TPR_19"/>
    <property type="match status" value="1"/>
</dbReference>
<dbReference type="AlphaFoldDB" id="A0A1F7W9E2"/>
<proteinExistence type="predicted"/>
<evidence type="ECO:0000313" key="5">
    <source>
        <dbReference type="EMBL" id="OGL99445.1"/>
    </source>
</evidence>
<feature type="transmembrane region" description="Helical" evidence="4">
    <location>
        <begin position="434"/>
        <end position="456"/>
    </location>
</feature>
<name>A0A1F7W9E2_9BACT</name>
<feature type="transmembrane region" description="Helical" evidence="4">
    <location>
        <begin position="166"/>
        <end position="185"/>
    </location>
</feature>
<evidence type="ECO:0000256" key="4">
    <source>
        <dbReference type="SAM" id="Phobius"/>
    </source>
</evidence>